<gene>
    <name evidence="8" type="primary">LOC123188539</name>
</gene>
<evidence type="ECO:0000313" key="8">
    <source>
        <dbReference type="EnsemblPlants" id="TraesCS2A02G233800.3"/>
    </source>
</evidence>
<dbReference type="SMR" id="A0A3B6AX85"/>
<dbReference type="Gramene" id="TraesCS2A02G233800.3">
    <property type="protein sequence ID" value="TraesCS2A02G233800.3"/>
    <property type="gene ID" value="TraesCS2A02G233800"/>
</dbReference>
<evidence type="ECO:0000256" key="4">
    <source>
        <dbReference type="ARBA" id="ARBA00022989"/>
    </source>
</evidence>
<feature type="region of interest" description="Disordered" evidence="6">
    <location>
        <begin position="1"/>
        <end position="145"/>
    </location>
</feature>
<feature type="transmembrane region" description="Helical" evidence="7">
    <location>
        <begin position="587"/>
        <end position="606"/>
    </location>
</feature>
<dbReference type="Pfam" id="PF00860">
    <property type="entry name" value="Xan_ur_permease"/>
    <property type="match status" value="1"/>
</dbReference>
<evidence type="ECO:0000256" key="6">
    <source>
        <dbReference type="SAM" id="MobiDB-lite"/>
    </source>
</evidence>
<keyword evidence="5 7" id="KW-0472">Membrane</keyword>
<evidence type="ECO:0000256" key="5">
    <source>
        <dbReference type="ARBA" id="ARBA00023136"/>
    </source>
</evidence>
<dbReference type="InterPro" id="IPR006043">
    <property type="entry name" value="NCS2"/>
</dbReference>
<feature type="compositionally biased region" description="Basic and acidic residues" evidence="6">
    <location>
        <begin position="136"/>
        <end position="145"/>
    </location>
</feature>
<feature type="compositionally biased region" description="Basic and acidic residues" evidence="6">
    <location>
        <begin position="106"/>
        <end position="123"/>
    </location>
</feature>
<evidence type="ECO:0000256" key="7">
    <source>
        <dbReference type="SAM" id="Phobius"/>
    </source>
</evidence>
<accession>A0A3B6AX85</accession>
<feature type="transmembrane region" description="Helical" evidence="7">
    <location>
        <begin position="560"/>
        <end position="581"/>
    </location>
</feature>
<keyword evidence="9" id="KW-1185">Reference proteome</keyword>
<dbReference type="Proteomes" id="UP000019116">
    <property type="component" value="Chromosome 2A"/>
</dbReference>
<dbReference type="AlphaFoldDB" id="A0A3B6AX85"/>
<feature type="transmembrane region" description="Helical" evidence="7">
    <location>
        <begin position="246"/>
        <end position="271"/>
    </location>
</feature>
<reference evidence="8" key="1">
    <citation type="submission" date="2018-08" db="EMBL/GenBank/DDBJ databases">
        <authorList>
            <person name="Rossello M."/>
        </authorList>
    </citation>
    <scope>NUCLEOTIDE SEQUENCE [LARGE SCALE GENOMIC DNA]</scope>
    <source>
        <strain evidence="8">cv. Chinese Spring</strain>
    </source>
</reference>
<dbReference type="Gramene" id="TraesCS2A03G0522700.2">
    <property type="protein sequence ID" value="TraesCS2A03G0522700.2.CDS"/>
    <property type="gene ID" value="TraesCS2A03G0522700"/>
</dbReference>
<feature type="region of interest" description="Disordered" evidence="6">
    <location>
        <begin position="158"/>
        <end position="199"/>
    </location>
</feature>
<evidence type="ECO:0008006" key="10">
    <source>
        <dbReference type="Google" id="ProtNLM"/>
    </source>
</evidence>
<feature type="transmembrane region" description="Helical" evidence="7">
    <location>
        <begin position="400"/>
        <end position="417"/>
    </location>
</feature>
<feature type="transmembrane region" description="Helical" evidence="7">
    <location>
        <begin position="618"/>
        <end position="636"/>
    </location>
</feature>
<organism evidence="8">
    <name type="scientific">Triticum aestivum</name>
    <name type="common">Wheat</name>
    <dbReference type="NCBI Taxonomy" id="4565"/>
    <lineage>
        <taxon>Eukaryota</taxon>
        <taxon>Viridiplantae</taxon>
        <taxon>Streptophyta</taxon>
        <taxon>Embryophyta</taxon>
        <taxon>Tracheophyta</taxon>
        <taxon>Spermatophyta</taxon>
        <taxon>Magnoliopsida</taxon>
        <taxon>Liliopsida</taxon>
        <taxon>Poales</taxon>
        <taxon>Poaceae</taxon>
        <taxon>BOP clade</taxon>
        <taxon>Pooideae</taxon>
        <taxon>Triticodae</taxon>
        <taxon>Triticeae</taxon>
        <taxon>Triticinae</taxon>
        <taxon>Triticum</taxon>
    </lineage>
</organism>
<feature type="transmembrane region" description="Helical" evidence="7">
    <location>
        <begin position="375"/>
        <end position="393"/>
    </location>
</feature>
<feature type="transmembrane region" description="Helical" evidence="7">
    <location>
        <begin position="671"/>
        <end position="691"/>
    </location>
</feature>
<feature type="transmembrane region" description="Helical" evidence="7">
    <location>
        <begin position="423"/>
        <end position="442"/>
    </location>
</feature>
<feature type="transmembrane region" description="Helical" evidence="7">
    <location>
        <begin position="283"/>
        <end position="303"/>
    </location>
</feature>
<dbReference type="GO" id="GO:0022857">
    <property type="term" value="F:transmembrane transporter activity"/>
    <property type="evidence" value="ECO:0007669"/>
    <property type="project" value="InterPro"/>
</dbReference>
<evidence type="ECO:0000256" key="1">
    <source>
        <dbReference type="ARBA" id="ARBA00004141"/>
    </source>
</evidence>
<evidence type="ECO:0000313" key="9">
    <source>
        <dbReference type="Proteomes" id="UP000019116"/>
    </source>
</evidence>
<dbReference type="GO" id="GO:0016020">
    <property type="term" value="C:membrane"/>
    <property type="evidence" value="ECO:0007669"/>
    <property type="project" value="UniProtKB-SubCell"/>
</dbReference>
<proteinExistence type="inferred from homology"/>
<comment type="similarity">
    <text evidence="2">Belongs to the nucleobase:cation symporter-2 (NCS2) (TC 2.A.40) family.</text>
</comment>
<name>A0A3B6AX85_WHEAT</name>
<dbReference type="CDD" id="cd22249">
    <property type="entry name" value="UDM1_RNF168_RNF169-like"/>
    <property type="match status" value="1"/>
</dbReference>
<comment type="subcellular location">
    <subcellularLocation>
        <location evidence="1">Membrane</location>
        <topology evidence="1">Multi-pass membrane protein</topology>
    </subcellularLocation>
</comment>
<protein>
    <recommendedName>
        <fullName evidence="10">Nucleobase-ascorbate transporter 11</fullName>
    </recommendedName>
</protein>
<sequence>MPSSGRTTARGGGAAPPPARGDAEDDARVPPFTGNNTDHNPRELRSWARRTGFHPSAFFSGESAVSNSSTATARPPPPPPPLASSRRPPRPPAAAEDDPDPAPPLDLDHQVRPRRRIDLRGELEIPPVEVPAQPEPARRRDGVERLLGERAALNVSRSANGVRADADADTSARKKAEEAEAKRKAEEAEARKKKEDEERDAELAAYYQQQWANEEDGVAGGVQGEETAPLNRPSGLRCGVSENPGWALLVFYGIQHYLSIAGSLVFIPLILVPTMGGSDVDTATVISTMLLVSGLTTILHTFLGSRLPLIQGSSFVYLAPALVIANSEKFRNLNDDKFKHIMRELQGAILVGSVFQIILGYSGLMSLLLRLINPVVVAPTIAAVGLAFFSYGFPHAGSCVEISMPLIVLLLLCTLYMRKISLFGNHIFLIYAVPLSVGIIWVHAEIMRRCRTDVSNAWRSAAWVRVPYPLQWGPPTFHFKTAIVMVIVSVVASVDSLSSYHAASLLVNLSPPTRGVVSRGIGLEGICTFIAGLWGTGTGSTTLTENIHTLDTTKMASRRALQLGGALLVIFSVFGKIGALLASIPVALAASVLCFTWALIVALGLSTLRYTEAVSSRNMIIVGFTLFISLSIPAYFQQYEPSSNLILPGYLVPYAAASSGPVRTASDGLNYAVNALLSINVVVALVVAIILDNTVPGSKQERGVYIWTDPKSLELDPASLEPYRLPKKISCWFRWAKCVGF</sequence>
<keyword evidence="3 7" id="KW-0812">Transmembrane</keyword>
<feature type="transmembrane region" description="Helical" evidence="7">
    <location>
        <begin position="348"/>
        <end position="369"/>
    </location>
</feature>
<feature type="compositionally biased region" description="Basic and acidic residues" evidence="6">
    <location>
        <begin position="164"/>
        <end position="196"/>
    </location>
</feature>
<dbReference type="EnsemblPlants" id="TraesCS2A02G233800.3">
    <property type="protein sequence ID" value="TraesCS2A02G233800.3"/>
    <property type="gene ID" value="TraesCS2A02G233800"/>
</dbReference>
<evidence type="ECO:0000256" key="3">
    <source>
        <dbReference type="ARBA" id="ARBA00022692"/>
    </source>
</evidence>
<reference evidence="8" key="2">
    <citation type="submission" date="2018-10" db="UniProtKB">
        <authorList>
            <consortium name="EnsemblPlants"/>
        </authorList>
    </citation>
    <scope>IDENTIFICATION</scope>
</reference>
<dbReference type="NCBIfam" id="NF037981">
    <property type="entry name" value="NCS2_1"/>
    <property type="match status" value="1"/>
</dbReference>
<dbReference type="PANTHER" id="PTHR11119">
    <property type="entry name" value="XANTHINE-URACIL / VITAMIN C PERMEASE FAMILY MEMBER"/>
    <property type="match status" value="1"/>
</dbReference>
<evidence type="ECO:0000256" key="2">
    <source>
        <dbReference type="ARBA" id="ARBA00008821"/>
    </source>
</evidence>
<dbReference type="OrthoDB" id="1641903at2759"/>
<keyword evidence="4 7" id="KW-1133">Transmembrane helix</keyword>